<evidence type="ECO:0000313" key="1">
    <source>
        <dbReference type="EMBL" id="QHT35283.1"/>
    </source>
</evidence>
<organism evidence="1">
    <name type="scientific">viral metagenome</name>
    <dbReference type="NCBI Taxonomy" id="1070528"/>
    <lineage>
        <taxon>unclassified sequences</taxon>
        <taxon>metagenomes</taxon>
        <taxon>organismal metagenomes</taxon>
    </lineage>
</organism>
<dbReference type="InterPro" id="IPR043918">
    <property type="entry name" value="DUF5760"/>
</dbReference>
<sequence length="124" mass="14759">MYIIHSMESKERLIKTIQDWVRLDNEIRKLKKEEQTRKNDQKKISADLIEIMRKNEIDEFDINNGKLIYSKRNIKKPITKKALLGILSKFYKGDVNKAIEMNDFILDNREETTVESIVMKIKDT</sequence>
<proteinExistence type="predicted"/>
<reference evidence="1" key="1">
    <citation type="journal article" date="2020" name="Nature">
        <title>Giant virus diversity and host interactions through global metagenomics.</title>
        <authorList>
            <person name="Schulz F."/>
            <person name="Roux S."/>
            <person name="Paez-Espino D."/>
            <person name="Jungbluth S."/>
            <person name="Walsh D.A."/>
            <person name="Denef V.J."/>
            <person name="McMahon K.D."/>
            <person name="Konstantinidis K.T."/>
            <person name="Eloe-Fadrosh E.A."/>
            <person name="Kyrpides N.C."/>
            <person name="Woyke T."/>
        </authorList>
    </citation>
    <scope>NUCLEOTIDE SEQUENCE</scope>
    <source>
        <strain evidence="1">GVMAG-M-3300009180-1</strain>
    </source>
</reference>
<dbReference type="Pfam" id="PF19064">
    <property type="entry name" value="DUF5760"/>
    <property type="match status" value="1"/>
</dbReference>
<protein>
    <submittedName>
        <fullName evidence="1">Uncharacterized protein</fullName>
    </submittedName>
</protein>
<name>A0A6C0F3S8_9ZZZZ</name>
<accession>A0A6C0F3S8</accession>
<dbReference type="EMBL" id="MN739016">
    <property type="protein sequence ID" value="QHT35283.1"/>
    <property type="molecule type" value="Genomic_DNA"/>
</dbReference>
<dbReference type="AlphaFoldDB" id="A0A6C0F3S8"/>